<evidence type="ECO:0000313" key="4">
    <source>
        <dbReference type="Proteomes" id="UP000472260"/>
    </source>
</evidence>
<comment type="caution">
    <text evidence="1">Lacks conserved residue(s) required for the propagation of feature annotation.</text>
</comment>
<dbReference type="SMART" id="SM00208">
    <property type="entry name" value="TNFR"/>
    <property type="match status" value="3"/>
</dbReference>
<reference evidence="3" key="2">
    <citation type="submission" date="2025-09" db="UniProtKB">
        <authorList>
            <consortium name="Ensembl"/>
        </authorList>
    </citation>
    <scope>IDENTIFICATION</scope>
</reference>
<dbReference type="GO" id="GO:0046642">
    <property type="term" value="P:negative regulation of alpha-beta T cell proliferation"/>
    <property type="evidence" value="ECO:0007669"/>
    <property type="project" value="TreeGrafter"/>
</dbReference>
<dbReference type="PROSITE" id="PS50050">
    <property type="entry name" value="TNFR_NGFR_2"/>
    <property type="match status" value="2"/>
</dbReference>
<dbReference type="Gene3D" id="2.10.50.10">
    <property type="entry name" value="Tumor Necrosis Factor Receptor, subunit A, domain 2"/>
    <property type="match status" value="3"/>
</dbReference>
<gene>
    <name evidence="3" type="primary">LOC107668090</name>
</gene>
<dbReference type="GO" id="GO:0009897">
    <property type="term" value="C:external side of plasma membrane"/>
    <property type="evidence" value="ECO:0007669"/>
    <property type="project" value="TreeGrafter"/>
</dbReference>
<feature type="disulfide bond" evidence="1">
    <location>
        <begin position="47"/>
        <end position="65"/>
    </location>
</feature>
<dbReference type="Proteomes" id="UP000472260">
    <property type="component" value="Unassembled WGS sequence"/>
</dbReference>
<feature type="domain" description="TNFR-Cys" evidence="2">
    <location>
        <begin position="67"/>
        <end position="109"/>
    </location>
</feature>
<name>A0A671LAY9_9TELE</name>
<reference evidence="3" key="1">
    <citation type="submission" date="2025-08" db="UniProtKB">
        <authorList>
            <consortium name="Ensembl"/>
        </authorList>
    </citation>
    <scope>IDENTIFICATION</scope>
</reference>
<dbReference type="GO" id="GO:0050829">
    <property type="term" value="P:defense response to Gram-negative bacterium"/>
    <property type="evidence" value="ECO:0007669"/>
    <property type="project" value="TreeGrafter"/>
</dbReference>
<dbReference type="InterPro" id="IPR001368">
    <property type="entry name" value="TNFR/NGFR_Cys_rich_reg"/>
</dbReference>
<evidence type="ECO:0000259" key="2">
    <source>
        <dbReference type="PROSITE" id="PS50050"/>
    </source>
</evidence>
<organism evidence="3 4">
    <name type="scientific">Sinocyclocheilus anshuiensis</name>
    <dbReference type="NCBI Taxonomy" id="1608454"/>
    <lineage>
        <taxon>Eukaryota</taxon>
        <taxon>Metazoa</taxon>
        <taxon>Chordata</taxon>
        <taxon>Craniata</taxon>
        <taxon>Vertebrata</taxon>
        <taxon>Euteleostomi</taxon>
        <taxon>Actinopterygii</taxon>
        <taxon>Neopterygii</taxon>
        <taxon>Teleostei</taxon>
        <taxon>Ostariophysi</taxon>
        <taxon>Cypriniformes</taxon>
        <taxon>Cyprinidae</taxon>
        <taxon>Cyprininae</taxon>
        <taxon>Sinocyclocheilus</taxon>
    </lineage>
</organism>
<sequence>KVVIVTGLEVQCCLFCVFTGFYHFLSIGSTCSPNEYTSAYGECCPMCNPGSVVHSDCSEDVSTTCKPCPPGTFVSEPNGLHLCFTCKHCAESQGLYSQSKCTTIKNTICDVLDGYYCIDYSNALCRHAQKHRVCRPGQETKTPGTKTSDTECVDCAPGFYSPSGLNCTKWTDCAARNEIQTEGGSPEKDFVETTMPLIHFNFRFLLSYFWIDPYERNSDESSIPLIYKYDWITYRILNCQPALKPLEVLKLSYCCSPPAEGITD</sequence>
<dbReference type="FunFam" id="2.10.50.10:FF:000007">
    <property type="entry name" value="TNF receptor superfamily member 14"/>
    <property type="match status" value="1"/>
</dbReference>
<dbReference type="PANTHER" id="PTHR46838">
    <property type="entry name" value="TUMOR NECROSIS FACTOR RECEPTOR SUPERFAMILY MEMBER 14"/>
    <property type="match status" value="1"/>
</dbReference>
<protein>
    <submittedName>
        <fullName evidence="3">Tumor necrosis factor receptor superfamily member 14-like</fullName>
    </submittedName>
</protein>
<dbReference type="PROSITE" id="PS00652">
    <property type="entry name" value="TNFR_NGFR_1"/>
    <property type="match status" value="2"/>
</dbReference>
<keyword evidence="4" id="KW-1185">Reference proteome</keyword>
<accession>A0A671LAY9</accession>
<dbReference type="GO" id="GO:0002720">
    <property type="term" value="P:positive regulation of cytokine production involved in immune response"/>
    <property type="evidence" value="ECO:0007669"/>
    <property type="project" value="TreeGrafter"/>
</dbReference>
<dbReference type="PANTHER" id="PTHR46838:SF1">
    <property type="entry name" value="TUMOR NECROSIS FACTOR RECEPTOR SUPERFAMILY MEMBER 14"/>
    <property type="match status" value="1"/>
</dbReference>
<dbReference type="AlphaFoldDB" id="A0A671LAY9"/>
<dbReference type="Ensembl" id="ENSSANT00000017425.1">
    <property type="protein sequence ID" value="ENSSANP00000016323.1"/>
    <property type="gene ID" value="ENSSANG00000008614.1"/>
</dbReference>
<feature type="repeat" description="TNFR-Cys" evidence="1">
    <location>
        <begin position="30"/>
        <end position="65"/>
    </location>
</feature>
<evidence type="ECO:0000256" key="1">
    <source>
        <dbReference type="PROSITE-ProRule" id="PRU00206"/>
    </source>
</evidence>
<dbReference type="GO" id="GO:0050830">
    <property type="term" value="P:defense response to Gram-positive bacterium"/>
    <property type="evidence" value="ECO:0007669"/>
    <property type="project" value="TreeGrafter"/>
</dbReference>
<feature type="repeat" description="TNFR-Cys" evidence="1">
    <location>
        <begin position="67"/>
        <end position="109"/>
    </location>
</feature>
<feature type="disulfide bond" evidence="1">
    <location>
        <begin position="44"/>
        <end position="57"/>
    </location>
</feature>
<dbReference type="GO" id="GO:2000406">
    <property type="term" value="P:positive regulation of T cell migration"/>
    <property type="evidence" value="ECO:0007669"/>
    <property type="project" value="TreeGrafter"/>
</dbReference>
<proteinExistence type="predicted"/>
<feature type="disulfide bond" evidence="1">
    <location>
        <begin position="68"/>
        <end position="83"/>
    </location>
</feature>
<feature type="domain" description="TNFR-Cys" evidence="2">
    <location>
        <begin position="30"/>
        <end position="65"/>
    </location>
</feature>
<dbReference type="Pfam" id="PF00020">
    <property type="entry name" value="TNFR_c6"/>
    <property type="match status" value="2"/>
</dbReference>
<keyword evidence="1" id="KW-1015">Disulfide bond</keyword>
<dbReference type="CDD" id="cd13405">
    <property type="entry name" value="TNFRSF14_teleost"/>
    <property type="match status" value="1"/>
</dbReference>
<dbReference type="SUPFAM" id="SSF57586">
    <property type="entry name" value="TNF receptor-like"/>
    <property type="match status" value="3"/>
</dbReference>
<evidence type="ECO:0000313" key="3">
    <source>
        <dbReference type="Ensembl" id="ENSSANP00000016323.1"/>
    </source>
</evidence>